<dbReference type="AlphaFoldDB" id="A0A0N4UWC6"/>
<dbReference type="Proteomes" id="UP000274131">
    <property type="component" value="Unassembled WGS sequence"/>
</dbReference>
<reference evidence="8" key="1">
    <citation type="submission" date="2017-02" db="UniProtKB">
        <authorList>
            <consortium name="WormBaseParasite"/>
        </authorList>
    </citation>
    <scope>IDENTIFICATION</scope>
</reference>
<dbReference type="InterPro" id="IPR007955">
    <property type="entry name" value="Bystin"/>
</dbReference>
<evidence type="ECO:0000256" key="2">
    <source>
        <dbReference type="ARBA" id="ARBA00007114"/>
    </source>
</evidence>
<comment type="similarity">
    <text evidence="2">Belongs to the bystin family.</text>
</comment>
<protein>
    <recommendedName>
        <fullName evidence="5">Bystin</fullName>
    </recommendedName>
</protein>
<accession>A0A0N4UWC6</accession>
<evidence type="ECO:0000256" key="5">
    <source>
        <dbReference type="ARBA" id="ARBA00074032"/>
    </source>
</evidence>
<dbReference type="GO" id="GO:0005737">
    <property type="term" value="C:cytoplasm"/>
    <property type="evidence" value="ECO:0007669"/>
    <property type="project" value="TreeGrafter"/>
</dbReference>
<evidence type="ECO:0000313" key="7">
    <source>
        <dbReference type="Proteomes" id="UP000274131"/>
    </source>
</evidence>
<evidence type="ECO:0000313" key="6">
    <source>
        <dbReference type="EMBL" id="VDD86345.1"/>
    </source>
</evidence>
<reference evidence="6 7" key="2">
    <citation type="submission" date="2018-10" db="EMBL/GenBank/DDBJ databases">
        <authorList>
            <consortium name="Pathogen Informatics"/>
        </authorList>
    </citation>
    <scope>NUCLEOTIDE SEQUENCE [LARGE SCALE GENOMIC DNA]</scope>
</reference>
<sequence>MGKKLKSRKIRSGTGDFVGASTLPLDKQIESSLTVSERAFPRVKQRSLKKSKPYIDEDLSLKIVKVARRQRREIEEECSPQTKRVFFAVTCFLFRPRKVSLGELSFASLSDDDQVSEDNDYDDNIVDIDPEEEAAVEKFMAKREGPATRTLFDIIQEKIEQKKFELETMSLAQNGVQIQELDSEVAEMYREIGKVLSKYRSGKIPKAFKIVPKLMNWEQVVHLMDPDGWSAAAMYQATRMFASNLSPRMCQKFYNYVLLPRLRDDIEEYKKLNYHLYHALIKAMFKPQAFIKGIILPLCESGTCTLREATIFGSVITKSSFPMLHAAAAMLKIAEMEYSGANSLFLRVFFDKKYTLPYRAIDAIVQHFSRFLEDERQLPVLWHQSLLAFVQHYKKDINLEQKRILLDVVKKHFHYQITPEVRRELVSVEKDANSLVANESMET</sequence>
<dbReference type="OrthoDB" id="2192561at2759"/>
<dbReference type="GO" id="GO:0005730">
    <property type="term" value="C:nucleolus"/>
    <property type="evidence" value="ECO:0007669"/>
    <property type="project" value="UniProtKB-SubCell"/>
</dbReference>
<comment type="subcellular location">
    <subcellularLocation>
        <location evidence="1">Nucleus</location>
        <location evidence="1">Nucleolus</location>
    </subcellularLocation>
</comment>
<dbReference type="GO" id="GO:0030515">
    <property type="term" value="F:snoRNA binding"/>
    <property type="evidence" value="ECO:0007669"/>
    <property type="project" value="TreeGrafter"/>
</dbReference>
<keyword evidence="7" id="KW-1185">Reference proteome</keyword>
<gene>
    <name evidence="6" type="ORF">EVEC_LOCUS1488</name>
</gene>
<organism evidence="8">
    <name type="scientific">Enterobius vermicularis</name>
    <name type="common">Human pinworm</name>
    <dbReference type="NCBI Taxonomy" id="51028"/>
    <lineage>
        <taxon>Eukaryota</taxon>
        <taxon>Metazoa</taxon>
        <taxon>Ecdysozoa</taxon>
        <taxon>Nematoda</taxon>
        <taxon>Chromadorea</taxon>
        <taxon>Rhabditida</taxon>
        <taxon>Spirurina</taxon>
        <taxon>Oxyuridomorpha</taxon>
        <taxon>Oxyuroidea</taxon>
        <taxon>Oxyuridae</taxon>
        <taxon>Enterobius</taxon>
    </lineage>
</organism>
<evidence type="ECO:0000256" key="1">
    <source>
        <dbReference type="ARBA" id="ARBA00004604"/>
    </source>
</evidence>
<dbReference type="FunFam" id="1.25.40.480:FF:000001">
    <property type="entry name" value="Bystin (51.6 kD)-like"/>
    <property type="match status" value="1"/>
</dbReference>
<evidence type="ECO:0000313" key="8">
    <source>
        <dbReference type="WBParaSite" id="EVEC_0000178001-mRNA-1"/>
    </source>
</evidence>
<dbReference type="STRING" id="51028.A0A0N4UWC6"/>
<dbReference type="GO" id="GO:0006364">
    <property type="term" value="P:rRNA processing"/>
    <property type="evidence" value="ECO:0007669"/>
    <property type="project" value="TreeGrafter"/>
</dbReference>
<dbReference type="WBParaSite" id="EVEC_0000178001-mRNA-1">
    <property type="protein sequence ID" value="EVEC_0000178001-mRNA-1"/>
    <property type="gene ID" value="EVEC_0000178001"/>
</dbReference>
<evidence type="ECO:0000256" key="3">
    <source>
        <dbReference type="ARBA" id="ARBA00022517"/>
    </source>
</evidence>
<dbReference type="EMBL" id="UXUI01007217">
    <property type="protein sequence ID" value="VDD86345.1"/>
    <property type="molecule type" value="Genomic_DNA"/>
</dbReference>
<keyword evidence="4" id="KW-0539">Nucleus</keyword>
<proteinExistence type="inferred from homology"/>
<dbReference type="PANTHER" id="PTHR12821">
    <property type="entry name" value="BYSTIN"/>
    <property type="match status" value="1"/>
</dbReference>
<dbReference type="GO" id="GO:0030688">
    <property type="term" value="C:preribosome, small subunit precursor"/>
    <property type="evidence" value="ECO:0007669"/>
    <property type="project" value="TreeGrafter"/>
</dbReference>
<dbReference type="PANTHER" id="PTHR12821:SF0">
    <property type="entry name" value="BYSTIN"/>
    <property type="match status" value="1"/>
</dbReference>
<dbReference type="Gene3D" id="1.25.40.480">
    <property type="match status" value="1"/>
</dbReference>
<dbReference type="Pfam" id="PF05291">
    <property type="entry name" value="Bystin"/>
    <property type="match status" value="1"/>
</dbReference>
<keyword evidence="3" id="KW-0690">Ribosome biogenesis</keyword>
<evidence type="ECO:0000256" key="4">
    <source>
        <dbReference type="ARBA" id="ARBA00023242"/>
    </source>
</evidence>
<name>A0A0N4UWC6_ENTVE</name>